<dbReference type="EMBL" id="MU267598">
    <property type="protein sequence ID" value="KAH7915600.1"/>
    <property type="molecule type" value="Genomic_DNA"/>
</dbReference>
<accession>A0ACB8AQ33</accession>
<evidence type="ECO:0000313" key="2">
    <source>
        <dbReference type="Proteomes" id="UP000790377"/>
    </source>
</evidence>
<keyword evidence="2" id="KW-1185">Reference proteome</keyword>
<reference evidence="1" key="1">
    <citation type="journal article" date="2021" name="New Phytol.">
        <title>Evolutionary innovations through gain and loss of genes in the ectomycorrhizal Boletales.</title>
        <authorList>
            <person name="Wu G."/>
            <person name="Miyauchi S."/>
            <person name="Morin E."/>
            <person name="Kuo A."/>
            <person name="Drula E."/>
            <person name="Varga T."/>
            <person name="Kohler A."/>
            <person name="Feng B."/>
            <person name="Cao Y."/>
            <person name="Lipzen A."/>
            <person name="Daum C."/>
            <person name="Hundley H."/>
            <person name="Pangilinan J."/>
            <person name="Johnson J."/>
            <person name="Barry K."/>
            <person name="LaButti K."/>
            <person name="Ng V."/>
            <person name="Ahrendt S."/>
            <person name="Min B."/>
            <person name="Choi I.G."/>
            <person name="Park H."/>
            <person name="Plett J.M."/>
            <person name="Magnuson J."/>
            <person name="Spatafora J.W."/>
            <person name="Nagy L.G."/>
            <person name="Henrissat B."/>
            <person name="Grigoriev I.V."/>
            <person name="Yang Z.L."/>
            <person name="Xu J."/>
            <person name="Martin F.M."/>
        </authorList>
    </citation>
    <scope>NUCLEOTIDE SEQUENCE</scope>
    <source>
        <strain evidence="1">ATCC 28755</strain>
    </source>
</reference>
<name>A0ACB8AQ33_9AGAM</name>
<sequence length="811" mass="88097">MSYSSLRNGNGATPILPNQGRFSSFSIPQSVFQPPNLPPISTSTPAAAPTPSAFKAPAHKHAHHLHSIPPREKSTRTLIIDHMLWVHARTRFAQARAELGMTDRTGGPTSSNYRHRERPETYEEEEEHASEGEDVRILKAREGGPAHTHNDDEDDRIQKQDLLLARGLRLRAEGLEKVVASMLDQPPPVHPILDDEPSTPPTSPQHPDSQNSPQRNSSHPHTLPNGVRLRLALGAVINDLFARQAPPPPYRHHHHPPPIIVSANGSDQASSSGLTPGNSPILQKASPTSSIRASSTSSFASSYKIPPSLHVLSSISAAASTSHLSSNGEFRLPTPSQARVPGTVNWRAQSTPSARVRALYMEGADPSTANSPPGLRCPRHLHTGCEICVEAKQPIKVPGGPGRARASSSTGGLGSVGMWAGESSRRGVQIDRGRSMGGSGGGITGWQDGSGIGSGLARPGVDGSVLRRKSKWFLPDIDNELTGITGAGAGNTRLSELIPRFVRLSALVAMELGQELGDEEYGGEEGDWQKERSMGASSSPAPTSPYMTRRPQVEIDAPPLRPSREWYMLLAGLLTRAALEGYLTGGWRGLDAAECLLSVGLGMNDDGSRNQNVSRDSSGHTDDTDEEDSAFEWFDPDDLPGLKEAIRIMFPTLQRTRNGESFRREGAEAEFEAEMEERLRKFYAIPALTPDLSTHMEDLAWHYPAEPVERAALRFCEAIAKWRGKPELETYKKKPKDFATPGGSSMTIESLVHSNPTSPTSAAFPVQESVPKSNRPPIEKYFTPPSYSGWGRNKRRRSFDDGEVPVKRAHG</sequence>
<proteinExistence type="predicted"/>
<protein>
    <submittedName>
        <fullName evidence="1">Uncharacterized protein</fullName>
    </submittedName>
</protein>
<gene>
    <name evidence="1" type="ORF">BJ138DRAFT_1141249</name>
</gene>
<organism evidence="1 2">
    <name type="scientific">Hygrophoropsis aurantiaca</name>
    <dbReference type="NCBI Taxonomy" id="72124"/>
    <lineage>
        <taxon>Eukaryota</taxon>
        <taxon>Fungi</taxon>
        <taxon>Dikarya</taxon>
        <taxon>Basidiomycota</taxon>
        <taxon>Agaricomycotina</taxon>
        <taxon>Agaricomycetes</taxon>
        <taxon>Agaricomycetidae</taxon>
        <taxon>Boletales</taxon>
        <taxon>Coniophorineae</taxon>
        <taxon>Hygrophoropsidaceae</taxon>
        <taxon>Hygrophoropsis</taxon>
    </lineage>
</organism>
<comment type="caution">
    <text evidence="1">The sequence shown here is derived from an EMBL/GenBank/DDBJ whole genome shotgun (WGS) entry which is preliminary data.</text>
</comment>
<dbReference type="Proteomes" id="UP000790377">
    <property type="component" value="Unassembled WGS sequence"/>
</dbReference>
<evidence type="ECO:0000313" key="1">
    <source>
        <dbReference type="EMBL" id="KAH7915600.1"/>
    </source>
</evidence>